<sequence length="188" mass="20355">MSRIGKLAIKLGDKTKAVIAGEQVNFEGPKGKLSVKLPGKVKVEIKDGQVTVQREDDSREARSLHGLTRTILANAAKGVTTGFEKKLDIRGVGFRAEVKGKAIHFALGYSHPVVFNLPEGVTAEVDKAPRNEDSLPTVGLTLRSSDKEVLGATAVNIRSLRPPEPYKGKGIKYAEERIRRKEGKTGTT</sequence>
<dbReference type="PANTHER" id="PTHR11655">
    <property type="entry name" value="60S/50S RIBOSOMAL PROTEIN L6/L9"/>
    <property type="match status" value="1"/>
</dbReference>
<dbReference type="Proteomes" id="UP000009026">
    <property type="component" value="Chromosome"/>
</dbReference>
<evidence type="ECO:0000256" key="2">
    <source>
        <dbReference type="ARBA" id="ARBA00023274"/>
    </source>
</evidence>
<reference evidence="7 8" key="1">
    <citation type="journal article" date="2016" name="PLoS ONE">
        <title>Complete Genome Sequence and Comparative Genomics of a Novel Myxobacterium Myxococcus hansupus.</title>
        <authorList>
            <person name="Sharma G."/>
            <person name="Narwani T."/>
            <person name="Subramanian S."/>
        </authorList>
    </citation>
    <scope>NUCLEOTIDE SEQUENCE [LARGE SCALE GENOMIC DNA]</scope>
    <source>
        <strain evidence="8">mixupus</strain>
    </source>
</reference>
<gene>
    <name evidence="3" type="primary">rplF</name>
    <name evidence="7" type="ORF">A176_003633</name>
</gene>
<comment type="similarity">
    <text evidence="3 4">Belongs to the universal ribosomal protein uL6 family.</text>
</comment>
<organism evidence="7 8">
    <name type="scientific">Pseudomyxococcus hansupus</name>
    <dbReference type="NCBI Taxonomy" id="1297742"/>
    <lineage>
        <taxon>Bacteria</taxon>
        <taxon>Pseudomonadati</taxon>
        <taxon>Myxococcota</taxon>
        <taxon>Myxococcia</taxon>
        <taxon>Myxococcales</taxon>
        <taxon>Cystobacterineae</taxon>
        <taxon>Myxococcaceae</taxon>
        <taxon>Pseudomyxococcus</taxon>
    </lineage>
</organism>
<dbReference type="Pfam" id="PF00347">
    <property type="entry name" value="Ribosomal_L6"/>
    <property type="match status" value="2"/>
</dbReference>
<dbReference type="STRING" id="1297742.A176_003633"/>
<dbReference type="SUPFAM" id="SSF56053">
    <property type="entry name" value="Ribosomal protein L6"/>
    <property type="match status" value="2"/>
</dbReference>
<proteinExistence type="inferred from homology"/>
<keyword evidence="3 5" id="KW-0694">RNA-binding</keyword>
<dbReference type="PRINTS" id="PR00059">
    <property type="entry name" value="RIBOSOMALL6"/>
</dbReference>
<keyword evidence="2 3" id="KW-0687">Ribonucleoprotein</keyword>
<name>A0A0H4WTA6_9BACT</name>
<dbReference type="NCBIfam" id="TIGR03654">
    <property type="entry name" value="L6_bact"/>
    <property type="match status" value="1"/>
</dbReference>
<accession>A0A0H4WTA6</accession>
<dbReference type="KEGG" id="mym:A176_003633"/>
<feature type="domain" description="Large ribosomal subunit protein uL6 alpha-beta" evidence="6">
    <location>
        <begin position="91"/>
        <end position="173"/>
    </location>
</feature>
<comment type="function">
    <text evidence="3 5">This protein binds to the 23S rRNA, and is important in its secondary structure. It is located near the subunit interface in the base of the L7/L12 stalk, and near the tRNA binding site of the peptidyltransferase center.</text>
</comment>
<dbReference type="RefSeq" id="WP_002633593.1">
    <property type="nucleotide sequence ID" value="NZ_CP012109.1"/>
</dbReference>
<evidence type="ECO:0000256" key="3">
    <source>
        <dbReference type="HAMAP-Rule" id="MF_01365"/>
    </source>
</evidence>
<dbReference type="InterPro" id="IPR000702">
    <property type="entry name" value="Ribosomal_uL6-like"/>
</dbReference>
<protein>
    <recommendedName>
        <fullName evidence="3">Large ribosomal subunit protein uL6</fullName>
    </recommendedName>
</protein>
<dbReference type="GO" id="GO:0022625">
    <property type="term" value="C:cytosolic large ribosomal subunit"/>
    <property type="evidence" value="ECO:0007669"/>
    <property type="project" value="UniProtKB-UniRule"/>
</dbReference>
<evidence type="ECO:0000256" key="5">
    <source>
        <dbReference type="RuleBase" id="RU003870"/>
    </source>
</evidence>
<dbReference type="HAMAP" id="MF_01365_B">
    <property type="entry name" value="Ribosomal_uL6_B"/>
    <property type="match status" value="1"/>
</dbReference>
<comment type="subunit">
    <text evidence="3">Part of the 50S ribosomal subunit.</text>
</comment>
<keyword evidence="8" id="KW-1185">Reference proteome</keyword>
<keyword evidence="1 3" id="KW-0689">Ribosomal protein</keyword>
<evidence type="ECO:0000313" key="7">
    <source>
        <dbReference type="EMBL" id="AKQ66721.1"/>
    </source>
</evidence>
<dbReference type="InterPro" id="IPR036789">
    <property type="entry name" value="Ribosomal_uL6-like_a/b-dom_sf"/>
</dbReference>
<evidence type="ECO:0000313" key="8">
    <source>
        <dbReference type="Proteomes" id="UP000009026"/>
    </source>
</evidence>
<evidence type="ECO:0000256" key="1">
    <source>
        <dbReference type="ARBA" id="ARBA00022980"/>
    </source>
</evidence>
<dbReference type="PATRIC" id="fig|1297742.4.peg.3666"/>
<dbReference type="eggNOG" id="COG0097">
    <property type="taxonomic scope" value="Bacteria"/>
</dbReference>
<dbReference type="GO" id="GO:0003735">
    <property type="term" value="F:structural constituent of ribosome"/>
    <property type="evidence" value="ECO:0007669"/>
    <property type="project" value="UniProtKB-UniRule"/>
</dbReference>
<dbReference type="OrthoDB" id="9805007at2"/>
<dbReference type="InterPro" id="IPR019906">
    <property type="entry name" value="Ribosomal_uL6_bac-type"/>
</dbReference>
<dbReference type="GO" id="GO:0019843">
    <property type="term" value="F:rRNA binding"/>
    <property type="evidence" value="ECO:0007669"/>
    <property type="project" value="UniProtKB-UniRule"/>
</dbReference>
<dbReference type="GO" id="GO:0002181">
    <property type="term" value="P:cytoplasmic translation"/>
    <property type="evidence" value="ECO:0007669"/>
    <property type="project" value="TreeGrafter"/>
</dbReference>
<evidence type="ECO:0000256" key="4">
    <source>
        <dbReference type="RuleBase" id="RU003869"/>
    </source>
</evidence>
<dbReference type="InterPro" id="IPR002358">
    <property type="entry name" value="Ribosomal_uL6_CS"/>
</dbReference>
<dbReference type="PIRSF" id="PIRSF002162">
    <property type="entry name" value="Ribosomal_L6"/>
    <property type="match status" value="1"/>
</dbReference>
<keyword evidence="3 5" id="KW-0699">rRNA-binding</keyword>
<feature type="domain" description="Large ribosomal subunit protein uL6 alpha-beta" evidence="6">
    <location>
        <begin position="12"/>
        <end position="82"/>
    </location>
</feature>
<dbReference type="Gene3D" id="3.90.930.12">
    <property type="entry name" value="Ribosomal protein L6, alpha-beta domain"/>
    <property type="match status" value="2"/>
</dbReference>
<dbReference type="PANTHER" id="PTHR11655:SF14">
    <property type="entry name" value="LARGE RIBOSOMAL SUBUNIT PROTEIN UL6M"/>
    <property type="match status" value="1"/>
</dbReference>
<dbReference type="PROSITE" id="PS00525">
    <property type="entry name" value="RIBOSOMAL_L6_1"/>
    <property type="match status" value="1"/>
</dbReference>
<dbReference type="AlphaFoldDB" id="A0A0H4WTA6"/>
<evidence type="ECO:0000259" key="6">
    <source>
        <dbReference type="Pfam" id="PF00347"/>
    </source>
</evidence>
<dbReference type="InterPro" id="IPR020040">
    <property type="entry name" value="Ribosomal_uL6_a/b-dom"/>
</dbReference>
<dbReference type="EMBL" id="CP012109">
    <property type="protein sequence ID" value="AKQ66721.1"/>
    <property type="molecule type" value="Genomic_DNA"/>
</dbReference>